<dbReference type="Pfam" id="PF00617">
    <property type="entry name" value="RasGEF"/>
    <property type="match status" value="1"/>
</dbReference>
<dbReference type="InterPro" id="IPR036964">
    <property type="entry name" value="RASGEF_cat_dom_sf"/>
</dbReference>
<evidence type="ECO:0000313" key="8">
    <source>
        <dbReference type="EMBL" id="KAF9582532.1"/>
    </source>
</evidence>
<dbReference type="PROSITE" id="PS50212">
    <property type="entry name" value="RASGEF_NTER"/>
    <property type="match status" value="2"/>
</dbReference>
<dbReference type="InterPro" id="IPR050729">
    <property type="entry name" value="Rho-GAP"/>
</dbReference>
<dbReference type="GO" id="GO:0005096">
    <property type="term" value="F:GTPase activator activity"/>
    <property type="evidence" value="ECO:0007669"/>
    <property type="project" value="UniProtKB-KW"/>
</dbReference>
<dbReference type="Proteomes" id="UP000780801">
    <property type="component" value="Unassembled WGS sequence"/>
</dbReference>
<feature type="compositionally biased region" description="Polar residues" evidence="4">
    <location>
        <begin position="42"/>
        <end position="56"/>
    </location>
</feature>
<dbReference type="SUPFAM" id="SSF50729">
    <property type="entry name" value="PH domain-like"/>
    <property type="match status" value="1"/>
</dbReference>
<dbReference type="Gene3D" id="1.10.840.10">
    <property type="entry name" value="Ras guanine-nucleotide exchange factors catalytic domain"/>
    <property type="match status" value="2"/>
</dbReference>
<evidence type="ECO:0000256" key="3">
    <source>
        <dbReference type="SAM" id="Coils"/>
    </source>
</evidence>
<reference evidence="8" key="1">
    <citation type="journal article" date="2020" name="Fungal Divers.">
        <title>Resolving the Mortierellaceae phylogeny through synthesis of multi-gene phylogenetics and phylogenomics.</title>
        <authorList>
            <person name="Vandepol N."/>
            <person name="Liber J."/>
            <person name="Desiro A."/>
            <person name="Na H."/>
            <person name="Kennedy M."/>
            <person name="Barry K."/>
            <person name="Grigoriev I.V."/>
            <person name="Miller A.N."/>
            <person name="O'Donnell K."/>
            <person name="Stajich J.E."/>
            <person name="Bonito G."/>
        </authorList>
    </citation>
    <scope>NUCLEOTIDE SEQUENCE</scope>
    <source>
        <strain evidence="8">KOD1015</strain>
    </source>
</reference>
<dbReference type="Gene3D" id="1.20.870.10">
    <property type="entry name" value="Son of sevenless (SoS) protein Chain: S domain 1"/>
    <property type="match status" value="2"/>
</dbReference>
<evidence type="ECO:0000256" key="2">
    <source>
        <dbReference type="PROSITE-ProRule" id="PRU00168"/>
    </source>
</evidence>
<feature type="region of interest" description="Disordered" evidence="4">
    <location>
        <begin position="1160"/>
        <end position="1184"/>
    </location>
</feature>
<keyword evidence="9" id="KW-1185">Reference proteome</keyword>
<feature type="domain" description="Rho-GAP" evidence="7">
    <location>
        <begin position="2060"/>
        <end position="2252"/>
    </location>
</feature>
<evidence type="ECO:0000256" key="1">
    <source>
        <dbReference type="ARBA" id="ARBA00022468"/>
    </source>
</evidence>
<dbReference type="PANTHER" id="PTHR23176">
    <property type="entry name" value="RHO/RAC/CDC GTPASE-ACTIVATING PROTEIN"/>
    <property type="match status" value="1"/>
</dbReference>
<feature type="compositionally biased region" description="Low complexity" evidence="4">
    <location>
        <begin position="16"/>
        <end position="30"/>
    </location>
</feature>
<organism evidence="8 9">
    <name type="scientific">Lunasporangiospora selenospora</name>
    <dbReference type="NCBI Taxonomy" id="979761"/>
    <lineage>
        <taxon>Eukaryota</taxon>
        <taxon>Fungi</taxon>
        <taxon>Fungi incertae sedis</taxon>
        <taxon>Mucoromycota</taxon>
        <taxon>Mortierellomycotina</taxon>
        <taxon>Mortierellomycetes</taxon>
        <taxon>Mortierellales</taxon>
        <taxon>Mortierellaceae</taxon>
        <taxon>Lunasporangiospora</taxon>
    </lineage>
</organism>
<protein>
    <recommendedName>
        <fullName evidence="10">PH domain-containing protein</fullName>
    </recommendedName>
</protein>
<dbReference type="Gene3D" id="2.30.29.30">
    <property type="entry name" value="Pleckstrin-homology domain (PH domain)/Phosphotyrosine-binding domain (PTB)"/>
    <property type="match status" value="1"/>
</dbReference>
<feature type="compositionally biased region" description="Polar residues" evidence="4">
    <location>
        <begin position="65"/>
        <end position="77"/>
    </location>
</feature>
<dbReference type="PANTHER" id="PTHR23176:SF133">
    <property type="entry name" value="GTPASE-ACTIVATING PROTEIN PAC-1"/>
    <property type="match status" value="1"/>
</dbReference>
<feature type="region of interest" description="Disordered" evidence="4">
    <location>
        <begin position="1008"/>
        <end position="1078"/>
    </location>
</feature>
<evidence type="ECO:0000259" key="6">
    <source>
        <dbReference type="PROSITE" id="PS50212"/>
    </source>
</evidence>
<dbReference type="PROSITE" id="PS50238">
    <property type="entry name" value="RHOGAP"/>
    <property type="match status" value="1"/>
</dbReference>
<feature type="compositionally biased region" description="Basic and acidic residues" evidence="4">
    <location>
        <begin position="2270"/>
        <end position="2284"/>
    </location>
</feature>
<feature type="compositionally biased region" description="Basic residues" evidence="4">
    <location>
        <begin position="2383"/>
        <end position="2392"/>
    </location>
</feature>
<keyword evidence="1" id="KW-0343">GTPase activation</keyword>
<evidence type="ECO:0000259" key="7">
    <source>
        <dbReference type="PROSITE" id="PS50238"/>
    </source>
</evidence>
<dbReference type="GO" id="GO:0005085">
    <property type="term" value="F:guanyl-nucleotide exchange factor activity"/>
    <property type="evidence" value="ECO:0007669"/>
    <property type="project" value="UniProtKB-KW"/>
</dbReference>
<dbReference type="InterPro" id="IPR011993">
    <property type="entry name" value="PH-like_dom_sf"/>
</dbReference>
<feature type="compositionally biased region" description="Low complexity" evidence="4">
    <location>
        <begin position="2356"/>
        <end position="2367"/>
    </location>
</feature>
<keyword evidence="2" id="KW-0344">Guanine-nucleotide releasing factor</keyword>
<dbReference type="EMBL" id="JAABOA010001016">
    <property type="protein sequence ID" value="KAF9582532.1"/>
    <property type="molecule type" value="Genomic_DNA"/>
</dbReference>
<feature type="region of interest" description="Disordered" evidence="4">
    <location>
        <begin position="1756"/>
        <end position="1783"/>
    </location>
</feature>
<gene>
    <name evidence="8" type="ORF">BGW38_000091</name>
</gene>
<dbReference type="InterPro" id="IPR023578">
    <property type="entry name" value="Ras_GEF_dom_sf"/>
</dbReference>
<feature type="domain" description="N-terminal Ras-GEF" evidence="6">
    <location>
        <begin position="1193"/>
        <end position="1374"/>
    </location>
</feature>
<comment type="caution">
    <text evidence="8">The sequence shown here is derived from an EMBL/GenBank/DDBJ whole genome shotgun (WGS) entry which is preliminary data.</text>
</comment>
<feature type="compositionally biased region" description="Polar residues" evidence="4">
    <location>
        <begin position="2292"/>
        <end position="2306"/>
    </location>
</feature>
<dbReference type="OrthoDB" id="79452at2759"/>
<dbReference type="InterPro" id="IPR001895">
    <property type="entry name" value="RASGEF_cat_dom"/>
</dbReference>
<name>A0A9P6FVL0_9FUNG</name>
<dbReference type="SUPFAM" id="SSF48350">
    <property type="entry name" value="GTPase activation domain, GAP"/>
    <property type="match status" value="1"/>
</dbReference>
<dbReference type="SUPFAM" id="SSF48366">
    <property type="entry name" value="Ras GEF"/>
    <property type="match status" value="2"/>
</dbReference>
<feature type="compositionally biased region" description="Low complexity" evidence="4">
    <location>
        <begin position="90"/>
        <end position="109"/>
    </location>
</feature>
<sequence>MTGATSSAAGRGVDTSYHFSSPSDSSCPGSNDYSRSRDTVHGTATSPNESRSTRFFSRSLAGKRQPQSEFIPQSTNYPEPGSSPSPDPSSPTSEQDSTSTQSSRQPDSSYRLQRSLVSSRSFAQKHLSTGSLVYLEGYLNKKVDMHAGESGHGWRVYKVLLKGSKLYFYKPHPADEQPFFQDPKDHQRHGFLSPSTYSSGHPSRHLAQHSSSGSVISPRLSIASECGMVLSAFKFESSTRTLLFEGNAKSLSQGSPAFAPPVARYVYGECFTEIDRQTMQFKKHVALLLFEDCVIICKRKWIRSTAAKVKEAIKFSSGQHERRDAEENNQEKRQPSFSGISQKSGDSRGSEGEPKPRSSFDRPTEKQRGYFTKWKHEATYPLSQVEALDLASPVPSASTTFYPFAAPLSTPSGSFLTVGRGPKESDMSSIYTTGSIAAHSHQTTSTLELVVTSMIDEKEYTHRLLFLPPSQEVRHQWYSKFNRTKELYQANAKRGLRGHELDESQGKEALVGASVNGLIHEIVYGNVAGSDLDLIKVFAATYRLFTTGSQVLDEIKRCVLLQPERDDNAGMVLRVESLIQEMIERLHPTAEDPALLNELREFTKETLRDGLGSSLAAAFLDRIEVIVSTQQLSTGTSLNSSRTESKDIDSDTMSSKVDLTNVLITGLTPALFLKMNPTYFSQQILEFHQHQMKNAGGFENLLKNPAYFIRQYPTAGSRQLLQSSFVFSMYSPHFLTVLITHHVLIATQSVQSTSRRPKLLIHWIQTARASRILGDMAGFVAIAMGVCSPGVVRLQETWKHVPLELRDEVAHSWVPLLIKLDMIAEDMQEIAIASFDLQSSLNTVLDLTSDNLTPAVPCLSNIKQSIDRLDRTMESFIQPGPTPQLNIKKLERLYGILEQALDSGRSLSLASSSTEGDAPDSYLQQYFGHLASISQTLHDQYHSNELSNDAFESSLACEPHFNGQYLDYHYKNRKMTSSFVPLIFTEVIVSQRLFPLRLLLSLESSGSANRKSSFDEAHPISMNQRGQKQSPEYQIQGAQSTATYHRSGTEANSEYPKSRQRTYSFPPSRTAHRTSHYGNLGPIVNMVNPNLDALARECLKTTGEYTEDMDQEGILPAMHRVTGIGYRTVSVHGGNLILKVKDESLESLVKAVLEEEVTLSAEADQKSHPLSNQRNSEHRSSKRQSLMEFGGPKAAIVKAGTLETLIQVVIMGLDGQNGRYVYENGDLAPWTNRQPVLDHRAFMDTFFATYRSFCSPTRLLDLFYTFFTQAQQRVSASKDSELPSEIGNSNTSSTAEPLTPCYDNNLFNSWKGILSVQLNVLNAIEHWLLKHFRDFSDDLLLKARFGEALRLFSAHVELQRAATKEIGHLVAQEQNRIDESLKEIKRLVIQQSMRPPEATYLGVETIETFYGPLSGTEQTMNDNWSAESMLEQLNHATIGHYLSVKSQEWFLLYEILESQSADPLGWYLPKTIVPGTDEDTVITDIYSTLYSIRRSGAPGIHFNGERLINSLPMCLQNLCRLHHVIRSWAIAQVASPLISYDIRHARIQKMLNLVLESREGMSKFEQGPSTAEAKGPMGSSGLVPSFVETAVVSALVSPECRAYSRVWLEMALGRRSSLESFEELLNAYRETRRPVLSTSTWIKDGLGQVSGTKLVPAVGWLIERMLETCCYVRDMTYESPLLINFDKRQYIYDLIRVYDRHQEQLQKTYGMSSQPSSQQSKPLSSPLASWLALSAGPSNGNLTMRAVREAAQKEYYNPRGGSAPSSHNQPNNHPSSGRPTNSRQVRVFSRLIAMQQEKVKRDQKELEKLERQIKETQGRIQKAQQEQAKTLEKQIKLEQSRSRVKNQLLKSTLMRAMRPISMAITSTWSSATTTVSNATAVGSGVNGKVMGSPGGNGSNVGDAVMTNGRPFDGGQRPLSFRTSFIQSGNGSFSPTSQGMAAYAAAMGAGTALAPKPALVVSLINATCSVAYTYTRRDFVFKIMTEEGGQSLLQAVDYDDMLRWIKIMNEAAAEATAKRRTLLDLDESIRATMEAPKETDEIMAVVEEEPERKGRNSVFGVELRHLMIDQRIPLIVDKCITEIEKRGLEEVGIYRVPGALSSINRLRIEFNSGTEHVDLGRDEWKDINVVAGALKQFLRELPEAVTTSSLYDPLVAASALEDYDERLMTMKDLIHTLPPQNYLLLKRIVEHLERVTDYEEINHMYATNLAIVFGPTLLRPGGTAANSFATSMKNLGHQQSIVRNMILQYHWLFDVEDENAGAADSDPVENGTDKQDDPDDRKNEVEQVELSKLGSNSNSGESHTLNNAGVGDGEDDDDDNGGLGEFPEIVGDSDDDEEYEEEEDPQSPSRLEENKVLLLSAAASAPSMARKDGDRTARDMMSKSQRRKTIVVL</sequence>
<evidence type="ECO:0008006" key="10">
    <source>
        <dbReference type="Google" id="ProtNLM"/>
    </source>
</evidence>
<dbReference type="Gene3D" id="1.10.555.10">
    <property type="entry name" value="Rho GTPase activation protein"/>
    <property type="match status" value="1"/>
</dbReference>
<evidence type="ECO:0000256" key="4">
    <source>
        <dbReference type="SAM" id="MobiDB-lite"/>
    </source>
</evidence>
<dbReference type="GO" id="GO:0005737">
    <property type="term" value="C:cytoplasm"/>
    <property type="evidence" value="ECO:0007669"/>
    <property type="project" value="TreeGrafter"/>
</dbReference>
<feature type="coiled-coil region" evidence="3">
    <location>
        <begin position="1792"/>
        <end position="1841"/>
    </location>
</feature>
<feature type="region of interest" description="Disordered" evidence="4">
    <location>
        <begin position="1"/>
        <end position="111"/>
    </location>
</feature>
<keyword evidence="3" id="KW-0175">Coiled coil</keyword>
<feature type="compositionally biased region" description="Polar residues" evidence="4">
    <location>
        <begin position="335"/>
        <end position="344"/>
    </location>
</feature>
<feature type="domain" description="Ras-GEF" evidence="5">
    <location>
        <begin position="676"/>
        <end position="960"/>
    </location>
</feature>
<dbReference type="InterPro" id="IPR000198">
    <property type="entry name" value="RhoGAP_dom"/>
</dbReference>
<feature type="region of interest" description="Disordered" evidence="4">
    <location>
        <begin position="315"/>
        <end position="366"/>
    </location>
</feature>
<feature type="compositionally biased region" description="Basic and acidic residues" evidence="4">
    <location>
        <begin position="345"/>
        <end position="366"/>
    </location>
</feature>
<accession>A0A9P6FVL0</accession>
<dbReference type="Pfam" id="PF00620">
    <property type="entry name" value="RhoGAP"/>
    <property type="match status" value="1"/>
</dbReference>
<feature type="region of interest" description="Disordered" evidence="4">
    <location>
        <begin position="178"/>
        <end position="212"/>
    </location>
</feature>
<evidence type="ECO:0000259" key="5">
    <source>
        <dbReference type="PROSITE" id="PS50009"/>
    </source>
</evidence>
<evidence type="ECO:0000313" key="9">
    <source>
        <dbReference type="Proteomes" id="UP000780801"/>
    </source>
</evidence>
<proteinExistence type="predicted"/>
<feature type="compositionally biased region" description="Polar residues" evidence="4">
    <location>
        <begin position="1021"/>
        <end position="1052"/>
    </location>
</feature>
<feature type="compositionally biased region" description="Basic and acidic residues" evidence="4">
    <location>
        <begin position="315"/>
        <end position="334"/>
    </location>
</feature>
<dbReference type="InterPro" id="IPR008936">
    <property type="entry name" value="Rho_GTPase_activation_prot"/>
</dbReference>
<feature type="compositionally biased region" description="Low complexity" evidence="4">
    <location>
        <begin position="1762"/>
        <end position="1776"/>
    </location>
</feature>
<feature type="compositionally biased region" description="Basic and acidic residues" evidence="4">
    <location>
        <begin position="2368"/>
        <end position="2380"/>
    </location>
</feature>
<dbReference type="SMART" id="SM00324">
    <property type="entry name" value="RhoGAP"/>
    <property type="match status" value="1"/>
</dbReference>
<dbReference type="CDD" id="cd06224">
    <property type="entry name" value="REM"/>
    <property type="match status" value="1"/>
</dbReference>
<dbReference type="GO" id="GO:0007264">
    <property type="term" value="P:small GTPase-mediated signal transduction"/>
    <property type="evidence" value="ECO:0007669"/>
    <property type="project" value="InterPro"/>
</dbReference>
<feature type="region of interest" description="Disordered" evidence="4">
    <location>
        <begin position="2259"/>
        <end position="2392"/>
    </location>
</feature>
<dbReference type="PROSITE" id="PS50009">
    <property type="entry name" value="RASGEF_CAT"/>
    <property type="match status" value="1"/>
</dbReference>
<dbReference type="Pfam" id="PF00618">
    <property type="entry name" value="RasGEF_N"/>
    <property type="match status" value="1"/>
</dbReference>
<feature type="compositionally biased region" description="Acidic residues" evidence="4">
    <location>
        <begin position="2330"/>
        <end position="2344"/>
    </location>
</feature>
<dbReference type="InterPro" id="IPR000651">
    <property type="entry name" value="Ras-like_Gua-exchang_fac_N"/>
</dbReference>
<feature type="domain" description="N-terminal Ras-GEF" evidence="6">
    <location>
        <begin position="506"/>
        <end position="627"/>
    </location>
</feature>